<proteinExistence type="predicted"/>
<dbReference type="GO" id="GO:0019134">
    <property type="term" value="F:glucosamine-1-phosphate N-acetyltransferase activity"/>
    <property type="evidence" value="ECO:0007669"/>
    <property type="project" value="UniProtKB-EC"/>
</dbReference>
<feature type="domain" description="MobA-like NTP transferase" evidence="1">
    <location>
        <begin position="4"/>
        <end position="131"/>
    </location>
</feature>
<keyword evidence="2" id="KW-0808">Transferase</keyword>
<evidence type="ECO:0000313" key="2">
    <source>
        <dbReference type="EMBL" id="QSQ08525.1"/>
    </source>
</evidence>
<dbReference type="Pfam" id="PF12804">
    <property type="entry name" value="NTP_transf_3"/>
    <property type="match status" value="1"/>
</dbReference>
<dbReference type="KEGG" id="kme:H0A61_00852"/>
<dbReference type="EC" id="2.3.1.157" evidence="2"/>
<evidence type="ECO:0000259" key="1">
    <source>
        <dbReference type="Pfam" id="PF12804"/>
    </source>
</evidence>
<dbReference type="SUPFAM" id="SSF53448">
    <property type="entry name" value="Nucleotide-diphospho-sugar transferases"/>
    <property type="match status" value="1"/>
</dbReference>
<name>A0A8A0RJM5_9FIRM</name>
<dbReference type="Gene3D" id="3.90.550.10">
    <property type="entry name" value="Spore Coat Polysaccharide Biosynthesis Protein SpsA, Chain A"/>
    <property type="match status" value="1"/>
</dbReference>
<dbReference type="InterPro" id="IPR025877">
    <property type="entry name" value="MobA-like_NTP_Trfase"/>
</dbReference>
<gene>
    <name evidence="2" type="primary">glmU_2</name>
    <name evidence="2" type="ORF">H0A61_00852</name>
</gene>
<accession>A0A8A0RJM5</accession>
<sequence length="254" mass="28108">MVNAIILAGDQGKGKLRNYSPNKALLNINGKYMVEYIVDAVNMVEEINRAVIVGPGSQLAPLVRGKVEKIIPCTDSIIRNALLGVEYLRDDSRVLILSCDIPMITPEAVEDFLIKTKHAEADLYYPIITKEANEKKYPGVKRTYVKLKEGVFTGGNIFLVNPGIIKKTLHKAEAILANRKKPFKLAVILGWDFVIKLLLGKLVIPELEKRVSELLGIKAVAVVSDYAEIGTDVDKPSDFILAQKVLTQTVKINQ</sequence>
<keyword evidence="2" id="KW-0012">Acyltransferase</keyword>
<evidence type="ECO:0000313" key="3">
    <source>
        <dbReference type="Proteomes" id="UP000662904"/>
    </source>
</evidence>
<reference evidence="2" key="1">
    <citation type="submission" date="2020-07" db="EMBL/GenBank/DDBJ databases">
        <title>Koleobacter methoxysyntrophicus gen. nov., sp. nov., a novel anaerobic bacterium isolated from deep subsurface oil field and proposal of Koleobacterales ord. nov. in the phylum Firmicutes.</title>
        <authorList>
            <person name="Sakamoto S."/>
            <person name="Tamaki H."/>
        </authorList>
    </citation>
    <scope>NUCLEOTIDE SEQUENCE</scope>
    <source>
        <strain evidence="2">NRmbB1</strain>
    </source>
</reference>
<keyword evidence="3" id="KW-1185">Reference proteome</keyword>
<organism evidence="2 3">
    <name type="scientific">Koleobacter methoxysyntrophicus</name>
    <dbReference type="NCBI Taxonomy" id="2751313"/>
    <lineage>
        <taxon>Bacteria</taxon>
        <taxon>Bacillati</taxon>
        <taxon>Bacillota</taxon>
        <taxon>Clostridia</taxon>
        <taxon>Koleobacterales</taxon>
        <taxon>Koleobacteraceae</taxon>
        <taxon>Koleobacter</taxon>
    </lineage>
</organism>
<dbReference type="Proteomes" id="UP000662904">
    <property type="component" value="Chromosome"/>
</dbReference>
<dbReference type="EMBL" id="CP059066">
    <property type="protein sequence ID" value="QSQ08525.1"/>
    <property type="molecule type" value="Genomic_DNA"/>
</dbReference>
<dbReference type="GO" id="GO:0016779">
    <property type="term" value="F:nucleotidyltransferase activity"/>
    <property type="evidence" value="ECO:0007669"/>
    <property type="project" value="UniProtKB-ARBA"/>
</dbReference>
<protein>
    <submittedName>
        <fullName evidence="2">Bifunctional protein GlmU</fullName>
        <ecNumber evidence="2">2.3.1.157</ecNumber>
    </submittedName>
</protein>
<dbReference type="AlphaFoldDB" id="A0A8A0RJM5"/>
<dbReference type="RefSeq" id="WP_206708734.1">
    <property type="nucleotide sequence ID" value="NZ_CP059066.1"/>
</dbReference>
<dbReference type="InterPro" id="IPR029044">
    <property type="entry name" value="Nucleotide-diphossugar_trans"/>
</dbReference>